<sequence length="160" mass="16947">MTPPTARTAPEHAPARDLDFADGQRLTLGGTTIRLHHTPGHTPGTVSPVIPVRAGRARHTAMLWGGADPPATRPELRTHLASLHSFGHRMRRSGVDVELSNHPNDHGLGRAAALRANPQGPNPFILGRARTDRFMGVMSTMLQARLAAAPATAASPSACC</sequence>
<protein>
    <recommendedName>
        <fullName evidence="3">MBL fold metallo-hydrolase</fullName>
    </recommendedName>
</protein>
<evidence type="ECO:0008006" key="3">
    <source>
        <dbReference type="Google" id="ProtNLM"/>
    </source>
</evidence>
<accession>A0A345XQC0</accession>
<keyword evidence="2" id="KW-1185">Reference proteome</keyword>
<dbReference type="RefSeq" id="WP_208878931.1">
    <property type="nucleotide sequence ID" value="NZ_CP031320.1"/>
</dbReference>
<dbReference type="InterPro" id="IPR036866">
    <property type="entry name" value="RibonucZ/Hydroxyglut_hydro"/>
</dbReference>
<name>A0A345XQC0_9ACTN</name>
<dbReference type="EMBL" id="CP031320">
    <property type="protein sequence ID" value="AXK33836.1"/>
    <property type="molecule type" value="Genomic_DNA"/>
</dbReference>
<proteinExistence type="predicted"/>
<evidence type="ECO:0000313" key="2">
    <source>
        <dbReference type="Proteomes" id="UP000254425"/>
    </source>
</evidence>
<organism evidence="1 2">
    <name type="scientific">Streptomyces armeniacus</name>
    <dbReference type="NCBI Taxonomy" id="83291"/>
    <lineage>
        <taxon>Bacteria</taxon>
        <taxon>Bacillati</taxon>
        <taxon>Actinomycetota</taxon>
        <taxon>Actinomycetes</taxon>
        <taxon>Kitasatosporales</taxon>
        <taxon>Streptomycetaceae</taxon>
        <taxon>Streptomyces</taxon>
    </lineage>
</organism>
<dbReference type="SUPFAM" id="SSF56281">
    <property type="entry name" value="Metallo-hydrolase/oxidoreductase"/>
    <property type="match status" value="1"/>
</dbReference>
<reference evidence="1 2" key="1">
    <citation type="submission" date="2018-07" db="EMBL/GenBank/DDBJ databases">
        <title>Draft genome of the type strain Streptomyces armeniacus ATCC 15676.</title>
        <authorList>
            <person name="Labana P."/>
            <person name="Gosse J.T."/>
            <person name="Boddy C.N."/>
        </authorList>
    </citation>
    <scope>NUCLEOTIDE SEQUENCE [LARGE SCALE GENOMIC DNA]</scope>
    <source>
        <strain evidence="1 2">ATCC 15676</strain>
    </source>
</reference>
<dbReference type="Gene3D" id="3.60.15.10">
    <property type="entry name" value="Ribonuclease Z/Hydroxyacylglutathione hydrolase-like"/>
    <property type="match status" value="1"/>
</dbReference>
<dbReference type="KEGG" id="sarm:DVA86_15385"/>
<gene>
    <name evidence="1" type="ORF">DVA86_15385</name>
</gene>
<evidence type="ECO:0000313" key="1">
    <source>
        <dbReference type="EMBL" id="AXK33836.1"/>
    </source>
</evidence>
<dbReference type="Proteomes" id="UP000254425">
    <property type="component" value="Chromosome"/>
</dbReference>
<dbReference type="AlphaFoldDB" id="A0A345XQC0"/>